<gene>
    <name evidence="1" type="ORF">SAMN04487864_108153</name>
</gene>
<keyword evidence="2" id="KW-1185">Reference proteome</keyword>
<accession>A0A1G6M363</accession>
<dbReference type="RefSeq" id="WP_093730466.1">
    <property type="nucleotide sequence ID" value="NZ_FMYW01000008.1"/>
</dbReference>
<dbReference type="Proteomes" id="UP000198943">
    <property type="component" value="Unassembled WGS sequence"/>
</dbReference>
<dbReference type="EMBL" id="FMYW01000008">
    <property type="protein sequence ID" value="SDC49929.1"/>
    <property type="molecule type" value="Genomic_DNA"/>
</dbReference>
<proteinExistence type="predicted"/>
<evidence type="ECO:0000313" key="1">
    <source>
        <dbReference type="EMBL" id="SDC49929.1"/>
    </source>
</evidence>
<protein>
    <recommendedName>
        <fullName evidence="3">DUF5651 domain-containing protein</fullName>
    </recommendedName>
</protein>
<name>A0A1G6M363_9FIRM</name>
<evidence type="ECO:0000313" key="2">
    <source>
        <dbReference type="Proteomes" id="UP000198943"/>
    </source>
</evidence>
<sequence>MKEKPYMSSQDMLEWLKIGCLAGEARQAAETTKKNAKTDKEREWAKRMAIAATHLGKVTDERLECMDTMQVVSVKRRHEHSSLQLYTSDMLRVEGRTKPERDDITISYDDWCRLGEMALLHCDMCPQGEYVKKCEYRKVWHRCGIPVAREDVKEGECEFCMDNHMQIILPQGQTDRDNRVREMVQKYVKNAELRDEVERNAENDKRLFL</sequence>
<reference evidence="2" key="1">
    <citation type="submission" date="2016-10" db="EMBL/GenBank/DDBJ databases">
        <authorList>
            <person name="Varghese N."/>
            <person name="Submissions S."/>
        </authorList>
    </citation>
    <scope>NUCLEOTIDE SEQUENCE [LARGE SCALE GENOMIC DNA]</scope>
    <source>
        <strain evidence="2">DSM 11005</strain>
    </source>
</reference>
<dbReference type="AlphaFoldDB" id="A0A1G6M363"/>
<organism evidence="1 2">
    <name type="scientific">Succiniclasticum ruminis</name>
    <dbReference type="NCBI Taxonomy" id="40841"/>
    <lineage>
        <taxon>Bacteria</taxon>
        <taxon>Bacillati</taxon>
        <taxon>Bacillota</taxon>
        <taxon>Negativicutes</taxon>
        <taxon>Acidaminococcales</taxon>
        <taxon>Acidaminococcaceae</taxon>
        <taxon>Succiniclasticum</taxon>
    </lineage>
</organism>
<evidence type="ECO:0008006" key="3">
    <source>
        <dbReference type="Google" id="ProtNLM"/>
    </source>
</evidence>